<accession>A0AA38RMY5</accession>
<evidence type="ECO:0000313" key="2">
    <source>
        <dbReference type="Proteomes" id="UP001174694"/>
    </source>
</evidence>
<organism evidence="1 2">
    <name type="scientific">Pleurostoma richardsiae</name>
    <dbReference type="NCBI Taxonomy" id="41990"/>
    <lineage>
        <taxon>Eukaryota</taxon>
        <taxon>Fungi</taxon>
        <taxon>Dikarya</taxon>
        <taxon>Ascomycota</taxon>
        <taxon>Pezizomycotina</taxon>
        <taxon>Sordariomycetes</taxon>
        <taxon>Sordariomycetidae</taxon>
        <taxon>Calosphaeriales</taxon>
        <taxon>Pleurostomataceae</taxon>
        <taxon>Pleurostoma</taxon>
    </lineage>
</organism>
<gene>
    <name evidence="1" type="ORF">NKR23_g7329</name>
</gene>
<name>A0AA38RMY5_9PEZI</name>
<sequence length="148" mass="16253">MEDLCDRDLELAVNSRLSGDLFFKAVLTILLDYSWNLRRSGSNAIAGNVMPDLVNIALYDAGEQLTQSIAAHSSSRMPTISSPLRHLVDLDKESKCERRRAKPPDLAPLIQRNCRTSTLRTAPVHCGHENSSSLVKANLCQSAPAPLL</sequence>
<dbReference type="EMBL" id="JANBVO010000023">
    <property type="protein sequence ID" value="KAJ9142098.1"/>
    <property type="molecule type" value="Genomic_DNA"/>
</dbReference>
<evidence type="ECO:0000313" key="1">
    <source>
        <dbReference type="EMBL" id="KAJ9142098.1"/>
    </source>
</evidence>
<proteinExistence type="predicted"/>
<reference evidence="1" key="1">
    <citation type="submission" date="2022-07" db="EMBL/GenBank/DDBJ databases">
        <title>Fungi with potential for degradation of polypropylene.</title>
        <authorList>
            <person name="Gostincar C."/>
        </authorList>
    </citation>
    <scope>NUCLEOTIDE SEQUENCE</scope>
    <source>
        <strain evidence="1">EXF-13308</strain>
    </source>
</reference>
<protein>
    <submittedName>
        <fullName evidence="1">Uncharacterized protein</fullName>
    </submittedName>
</protein>
<dbReference type="AlphaFoldDB" id="A0AA38RMY5"/>
<keyword evidence="2" id="KW-1185">Reference proteome</keyword>
<dbReference type="Proteomes" id="UP001174694">
    <property type="component" value="Unassembled WGS sequence"/>
</dbReference>
<comment type="caution">
    <text evidence="1">The sequence shown here is derived from an EMBL/GenBank/DDBJ whole genome shotgun (WGS) entry which is preliminary data.</text>
</comment>